<keyword evidence="1" id="KW-0805">Transcription regulation</keyword>
<dbReference type="Pfam" id="PF12625">
    <property type="entry name" value="Arabinose_bd"/>
    <property type="match status" value="1"/>
</dbReference>
<dbReference type="OrthoDB" id="5740883at2"/>
<name>A0A0G4JRG3_9GAMM</name>
<dbReference type="GO" id="GO:0005829">
    <property type="term" value="C:cytosol"/>
    <property type="evidence" value="ECO:0007669"/>
    <property type="project" value="TreeGrafter"/>
</dbReference>
<feature type="domain" description="HTH araC/xylS-type" evidence="4">
    <location>
        <begin position="245"/>
        <end position="343"/>
    </location>
</feature>
<proteinExistence type="predicted"/>
<dbReference type="PANTHER" id="PTHR47894">
    <property type="entry name" value="HTH-TYPE TRANSCRIPTIONAL REGULATOR GADX"/>
    <property type="match status" value="1"/>
</dbReference>
<dbReference type="GO" id="GO:0000976">
    <property type="term" value="F:transcription cis-regulatory region binding"/>
    <property type="evidence" value="ECO:0007669"/>
    <property type="project" value="TreeGrafter"/>
</dbReference>
<gene>
    <name evidence="5" type="ORF">BN1221_00703c</name>
</gene>
<organism evidence="5 6">
    <name type="scientific">Brenneria goodwinii</name>
    <dbReference type="NCBI Taxonomy" id="1109412"/>
    <lineage>
        <taxon>Bacteria</taxon>
        <taxon>Pseudomonadati</taxon>
        <taxon>Pseudomonadota</taxon>
        <taxon>Gammaproteobacteria</taxon>
        <taxon>Enterobacterales</taxon>
        <taxon>Pectobacteriaceae</taxon>
        <taxon>Brenneria</taxon>
    </lineage>
</organism>
<dbReference type="AlphaFoldDB" id="A0A0G4JRG3"/>
<dbReference type="InterPro" id="IPR032687">
    <property type="entry name" value="AraC-type_N"/>
</dbReference>
<dbReference type="Proteomes" id="UP000044377">
    <property type="component" value="Unassembled WGS sequence"/>
</dbReference>
<evidence type="ECO:0000259" key="4">
    <source>
        <dbReference type="PROSITE" id="PS01124"/>
    </source>
</evidence>
<protein>
    <submittedName>
        <fullName evidence="5">Transcriptional regulator, AraC family</fullName>
    </submittedName>
</protein>
<evidence type="ECO:0000313" key="5">
    <source>
        <dbReference type="EMBL" id="CPR14296.1"/>
    </source>
</evidence>
<reference evidence="6" key="1">
    <citation type="submission" date="2015-01" db="EMBL/GenBank/DDBJ databases">
        <authorList>
            <person name="Paterson Steve"/>
        </authorList>
    </citation>
    <scope>NUCLEOTIDE SEQUENCE [LARGE SCALE GENOMIC DNA]</scope>
    <source>
        <strain evidence="6">OBR1</strain>
    </source>
</reference>
<keyword evidence="6" id="KW-1185">Reference proteome</keyword>
<sequence length="346" mass="39009">MRSCARQPTGAVEATVLATMMEGLARFIEQQGGNAASVLARAGLNSELLKQPNQPIAFGRYCQAINEAAKQTGNDNFGLLFGYQFLPQQLGLLGYLCLSSRTLGQALTHLTRYFPLHQQHSELRLCQHPGGCRLEYRVDDAVVIDRRQNAELSMMIFLNILRHVLGTDWAPAKVHFAHPAPRAKRAHLQLFGSAVYFQKPQNAIFFSRQVLERPMPERNDSLFNVVRHSLEIVGEQNQSVVNLVSEVKSELITLLATGNPRLDIIAQRLKMPSWTLQRRLAEYGVSFKDMIESTRRELAVYYLEQRQVSISELSALLGYAEVSVLSRAFHRWYGASPKKWRSSIAG</sequence>
<dbReference type="GO" id="GO:0003700">
    <property type="term" value="F:DNA-binding transcription factor activity"/>
    <property type="evidence" value="ECO:0007669"/>
    <property type="project" value="InterPro"/>
</dbReference>
<dbReference type="RefSeq" id="WP_048636141.1">
    <property type="nucleotide sequence ID" value="NZ_CGIG01000001.1"/>
</dbReference>
<dbReference type="SMART" id="SM00342">
    <property type="entry name" value="HTH_ARAC"/>
    <property type="match status" value="1"/>
</dbReference>
<dbReference type="EMBL" id="CGIG01000001">
    <property type="protein sequence ID" value="CPR14296.1"/>
    <property type="molecule type" value="Genomic_DNA"/>
</dbReference>
<dbReference type="Gene3D" id="1.10.10.60">
    <property type="entry name" value="Homeodomain-like"/>
    <property type="match status" value="1"/>
</dbReference>
<dbReference type="Pfam" id="PF12833">
    <property type="entry name" value="HTH_18"/>
    <property type="match status" value="1"/>
</dbReference>
<evidence type="ECO:0000256" key="2">
    <source>
        <dbReference type="ARBA" id="ARBA00023125"/>
    </source>
</evidence>
<evidence type="ECO:0000313" key="6">
    <source>
        <dbReference type="Proteomes" id="UP000044377"/>
    </source>
</evidence>
<dbReference type="PANTHER" id="PTHR47894:SF4">
    <property type="entry name" value="HTH-TYPE TRANSCRIPTIONAL REGULATOR GADX"/>
    <property type="match status" value="1"/>
</dbReference>
<dbReference type="STRING" id="1109412.BN1221_00703c"/>
<dbReference type="InterPro" id="IPR018060">
    <property type="entry name" value="HTH_AraC"/>
</dbReference>
<keyword evidence="2" id="KW-0238">DNA-binding</keyword>
<dbReference type="PROSITE" id="PS01124">
    <property type="entry name" value="HTH_ARAC_FAMILY_2"/>
    <property type="match status" value="1"/>
</dbReference>
<evidence type="ECO:0000256" key="1">
    <source>
        <dbReference type="ARBA" id="ARBA00023015"/>
    </source>
</evidence>
<dbReference type="InterPro" id="IPR009057">
    <property type="entry name" value="Homeodomain-like_sf"/>
</dbReference>
<keyword evidence="3" id="KW-0804">Transcription</keyword>
<dbReference type="SUPFAM" id="SSF46689">
    <property type="entry name" value="Homeodomain-like"/>
    <property type="match status" value="1"/>
</dbReference>
<evidence type="ECO:0000256" key="3">
    <source>
        <dbReference type="ARBA" id="ARBA00023163"/>
    </source>
</evidence>
<accession>A0A0G4JRG3</accession>